<dbReference type="GO" id="GO:0005524">
    <property type="term" value="F:ATP binding"/>
    <property type="evidence" value="ECO:0007669"/>
    <property type="project" value="InterPro"/>
</dbReference>
<feature type="domain" description="Protein kinase" evidence="1">
    <location>
        <begin position="373"/>
        <end position="583"/>
    </location>
</feature>
<dbReference type="GeneID" id="64655121"/>
<dbReference type="RefSeq" id="XP_041229920.1">
    <property type="nucleotide sequence ID" value="XM_041360823.1"/>
</dbReference>
<proteinExistence type="predicted"/>
<evidence type="ECO:0000313" key="2">
    <source>
        <dbReference type="EMBL" id="KAG1904345.1"/>
    </source>
</evidence>
<organism evidence="2 3">
    <name type="scientific">Suillus fuscotomentosus</name>
    <dbReference type="NCBI Taxonomy" id="1912939"/>
    <lineage>
        <taxon>Eukaryota</taxon>
        <taxon>Fungi</taxon>
        <taxon>Dikarya</taxon>
        <taxon>Basidiomycota</taxon>
        <taxon>Agaricomycotina</taxon>
        <taxon>Agaricomycetes</taxon>
        <taxon>Agaricomycetidae</taxon>
        <taxon>Boletales</taxon>
        <taxon>Suillineae</taxon>
        <taxon>Suillaceae</taxon>
        <taxon>Suillus</taxon>
    </lineage>
</organism>
<keyword evidence="2" id="KW-0418">Kinase</keyword>
<name>A0AAD4EDM9_9AGAM</name>
<feature type="non-terminal residue" evidence="2">
    <location>
        <position position="583"/>
    </location>
</feature>
<dbReference type="SUPFAM" id="SSF56112">
    <property type="entry name" value="Protein kinase-like (PK-like)"/>
    <property type="match status" value="2"/>
</dbReference>
<keyword evidence="2" id="KW-0808">Transferase</keyword>
<gene>
    <name evidence="2" type="ORF">F5891DRAFT_1014233</name>
</gene>
<dbReference type="GO" id="GO:0004674">
    <property type="term" value="F:protein serine/threonine kinase activity"/>
    <property type="evidence" value="ECO:0007669"/>
    <property type="project" value="TreeGrafter"/>
</dbReference>
<dbReference type="AlphaFoldDB" id="A0AAD4EDM9"/>
<dbReference type="Pfam" id="PF00069">
    <property type="entry name" value="Pkinase"/>
    <property type="match status" value="1"/>
</dbReference>
<dbReference type="PANTHER" id="PTHR44329">
    <property type="entry name" value="SERINE/THREONINE-PROTEIN KINASE TNNI3K-RELATED"/>
    <property type="match status" value="1"/>
</dbReference>
<dbReference type="Gene3D" id="1.10.510.10">
    <property type="entry name" value="Transferase(Phosphotransferase) domain 1"/>
    <property type="match status" value="2"/>
</dbReference>
<comment type="caution">
    <text evidence="2">The sequence shown here is derived from an EMBL/GenBank/DDBJ whole genome shotgun (WGS) entry which is preliminary data.</text>
</comment>
<dbReference type="InterPro" id="IPR000719">
    <property type="entry name" value="Prot_kinase_dom"/>
</dbReference>
<evidence type="ECO:0000259" key="1">
    <source>
        <dbReference type="PROSITE" id="PS50011"/>
    </source>
</evidence>
<dbReference type="PROSITE" id="PS00109">
    <property type="entry name" value="PROTEIN_KINASE_TYR"/>
    <property type="match status" value="1"/>
</dbReference>
<sequence length="583" mass="65094">MSSRYTLNVSYFKLRSPHTFGRPCMPFATCGTAVTLMDPGFALEYNTAVDLTSLINKLESPITINSFSQVHRCTMMASEGTREVAVKVIIIDHNRAMPKLEKAMRRELRLWLRLKHLNIVPLLGIVHVESPWPALVYPWMPSGTLYIYLEKQAATLSTSTKVGLVKGVADGLYYLHSMDVVHGDLQPVCTVVVSLRILHLFVSQDNVLIGDSGNPCLTGFGLATVVGDPELQWNSTTAACDFDSRWRAPEVIGIESDEPARPNYASDIYSFGSIMFFIVSGNIPWKEKNSNHIAIALSRGATPARPENIPNGFWSLIERCWSRNPMDRPGTAHILDCTDQCRIDDSQASISELPPLPETQLALVEDLTGQIFGSINDYVAGGAFANVYRCEWRKPSGPVKKVAVKTFRHHMNPISEQDLRRFRRETAIWAHLVHDNIVTLYGTTEGFGSTTALVSQWFPHGTLSRLITEQGATLTIKSKLKLLHGIASGLYYLHSFPIVHGDITSSNVLVDLKEEEYKACLTDFGLSNVLRGRLKECQIEESIVRPGAIRWTAPELLRSRDSPSDIKPTTQNDMYSFGRVMFH</sequence>
<dbReference type="InterPro" id="IPR051681">
    <property type="entry name" value="Ser/Thr_Kinases-Pseudokinases"/>
</dbReference>
<evidence type="ECO:0000313" key="3">
    <source>
        <dbReference type="Proteomes" id="UP001195769"/>
    </source>
</evidence>
<reference evidence="2" key="1">
    <citation type="journal article" date="2020" name="New Phytol.">
        <title>Comparative genomics reveals dynamic genome evolution in host specialist ectomycorrhizal fungi.</title>
        <authorList>
            <person name="Lofgren L.A."/>
            <person name="Nguyen N.H."/>
            <person name="Vilgalys R."/>
            <person name="Ruytinx J."/>
            <person name="Liao H.L."/>
            <person name="Branco S."/>
            <person name="Kuo A."/>
            <person name="LaButti K."/>
            <person name="Lipzen A."/>
            <person name="Andreopoulos W."/>
            <person name="Pangilinan J."/>
            <person name="Riley R."/>
            <person name="Hundley H."/>
            <person name="Na H."/>
            <person name="Barry K."/>
            <person name="Grigoriev I.V."/>
            <person name="Stajich J.E."/>
            <person name="Kennedy P.G."/>
        </authorList>
    </citation>
    <scope>NUCLEOTIDE SEQUENCE</scope>
    <source>
        <strain evidence="2">FC203</strain>
    </source>
</reference>
<protein>
    <submittedName>
        <fullName evidence="2">Kinase-like domain-containing protein</fullName>
    </submittedName>
</protein>
<dbReference type="InterPro" id="IPR001245">
    <property type="entry name" value="Ser-Thr/Tyr_kinase_cat_dom"/>
</dbReference>
<dbReference type="EMBL" id="JABBWK010000010">
    <property type="protein sequence ID" value="KAG1904345.1"/>
    <property type="molecule type" value="Genomic_DNA"/>
</dbReference>
<dbReference type="InterPro" id="IPR011009">
    <property type="entry name" value="Kinase-like_dom_sf"/>
</dbReference>
<dbReference type="Proteomes" id="UP001195769">
    <property type="component" value="Unassembled WGS sequence"/>
</dbReference>
<dbReference type="PROSITE" id="PS50011">
    <property type="entry name" value="PROTEIN_KINASE_DOM"/>
    <property type="match status" value="2"/>
</dbReference>
<dbReference type="Pfam" id="PF07714">
    <property type="entry name" value="PK_Tyr_Ser-Thr"/>
    <property type="match status" value="1"/>
</dbReference>
<dbReference type="InterPro" id="IPR008266">
    <property type="entry name" value="Tyr_kinase_AS"/>
</dbReference>
<feature type="domain" description="Protein kinase" evidence="1">
    <location>
        <begin position="56"/>
        <end position="343"/>
    </location>
</feature>
<accession>A0AAD4EDM9</accession>
<keyword evidence="3" id="KW-1185">Reference proteome</keyword>